<sequence>MAITKDTVEVHQAQKVDPKTGLFANFNSGLDAVGMFYRDHTVEPPKAFEPFHNFKTLVAMVLPSTNGTLLSFSQALDVPFAKSLRRFLQELYEDSHKTRFEVCKTRPPGAVLHNTIQSMGTAGVQVGQDPGEISWALKVSNSADKGTSRN</sequence>
<evidence type="ECO:0000313" key="1">
    <source>
        <dbReference type="EMBL" id="OJI83686.1"/>
    </source>
</evidence>
<protein>
    <submittedName>
        <fullName evidence="1">Uncharacterized protein</fullName>
    </submittedName>
</protein>
<gene>
    <name evidence="1" type="ORF">ASPTUDRAFT_65908</name>
</gene>
<dbReference type="Proteomes" id="UP000184304">
    <property type="component" value="Unassembled WGS sequence"/>
</dbReference>
<proteinExistence type="predicted"/>
<dbReference type="VEuPathDB" id="FungiDB:ASPTUDRAFT_65908"/>
<reference evidence="2" key="1">
    <citation type="journal article" date="2017" name="Genome Biol.">
        <title>Comparative genomics reveals high biological diversity and specific adaptations in the industrially and medically important fungal genus Aspergillus.</title>
        <authorList>
            <person name="de Vries R.P."/>
            <person name="Riley R."/>
            <person name="Wiebenga A."/>
            <person name="Aguilar-Osorio G."/>
            <person name="Amillis S."/>
            <person name="Uchima C.A."/>
            <person name="Anderluh G."/>
            <person name="Asadollahi M."/>
            <person name="Askin M."/>
            <person name="Barry K."/>
            <person name="Battaglia E."/>
            <person name="Bayram O."/>
            <person name="Benocci T."/>
            <person name="Braus-Stromeyer S.A."/>
            <person name="Caldana C."/>
            <person name="Canovas D."/>
            <person name="Cerqueira G.C."/>
            <person name="Chen F."/>
            <person name="Chen W."/>
            <person name="Choi C."/>
            <person name="Clum A."/>
            <person name="Dos Santos R.A."/>
            <person name="Damasio A.R."/>
            <person name="Diallinas G."/>
            <person name="Emri T."/>
            <person name="Fekete E."/>
            <person name="Flipphi M."/>
            <person name="Freyberg S."/>
            <person name="Gallo A."/>
            <person name="Gournas C."/>
            <person name="Habgood R."/>
            <person name="Hainaut M."/>
            <person name="Harispe M.L."/>
            <person name="Henrissat B."/>
            <person name="Hilden K.S."/>
            <person name="Hope R."/>
            <person name="Hossain A."/>
            <person name="Karabika E."/>
            <person name="Karaffa L."/>
            <person name="Karanyi Z."/>
            <person name="Krasevec N."/>
            <person name="Kuo A."/>
            <person name="Kusch H."/>
            <person name="LaButti K."/>
            <person name="Lagendijk E.L."/>
            <person name="Lapidus A."/>
            <person name="Levasseur A."/>
            <person name="Lindquist E."/>
            <person name="Lipzen A."/>
            <person name="Logrieco A.F."/>
            <person name="MacCabe A."/>
            <person name="Maekelae M.R."/>
            <person name="Malavazi I."/>
            <person name="Melin P."/>
            <person name="Meyer V."/>
            <person name="Mielnichuk N."/>
            <person name="Miskei M."/>
            <person name="Molnar A.P."/>
            <person name="Mule G."/>
            <person name="Ngan C.Y."/>
            <person name="Orejas M."/>
            <person name="Orosz E."/>
            <person name="Ouedraogo J.P."/>
            <person name="Overkamp K.M."/>
            <person name="Park H.-S."/>
            <person name="Perrone G."/>
            <person name="Piumi F."/>
            <person name="Punt P.J."/>
            <person name="Ram A.F."/>
            <person name="Ramon A."/>
            <person name="Rauscher S."/>
            <person name="Record E."/>
            <person name="Riano-Pachon D.M."/>
            <person name="Robert V."/>
            <person name="Roehrig J."/>
            <person name="Ruller R."/>
            <person name="Salamov A."/>
            <person name="Salih N.S."/>
            <person name="Samson R.A."/>
            <person name="Sandor E."/>
            <person name="Sanguinetti M."/>
            <person name="Schuetze T."/>
            <person name="Sepcic K."/>
            <person name="Shelest E."/>
            <person name="Sherlock G."/>
            <person name="Sophianopoulou V."/>
            <person name="Squina F.M."/>
            <person name="Sun H."/>
            <person name="Susca A."/>
            <person name="Todd R.B."/>
            <person name="Tsang A."/>
            <person name="Unkles S.E."/>
            <person name="van de Wiele N."/>
            <person name="van Rossen-Uffink D."/>
            <person name="Oliveira J.V."/>
            <person name="Vesth T.C."/>
            <person name="Visser J."/>
            <person name="Yu J.-H."/>
            <person name="Zhou M."/>
            <person name="Andersen M.R."/>
            <person name="Archer D.B."/>
            <person name="Baker S.E."/>
            <person name="Benoit I."/>
            <person name="Brakhage A.A."/>
            <person name="Braus G.H."/>
            <person name="Fischer R."/>
            <person name="Frisvad J.C."/>
            <person name="Goldman G.H."/>
            <person name="Houbraken J."/>
            <person name="Oakley B."/>
            <person name="Pocsi I."/>
            <person name="Scazzocchio C."/>
            <person name="Seiboth B."/>
            <person name="vanKuyk P.A."/>
            <person name="Wortman J."/>
            <person name="Dyer P.S."/>
            <person name="Grigoriev I.V."/>
        </authorList>
    </citation>
    <scope>NUCLEOTIDE SEQUENCE [LARGE SCALE GENOMIC DNA]</scope>
    <source>
        <strain evidence="2">CBS 134.48</strain>
    </source>
</reference>
<keyword evidence="2" id="KW-1185">Reference proteome</keyword>
<dbReference type="EMBL" id="KV878203">
    <property type="protein sequence ID" value="OJI83686.1"/>
    <property type="molecule type" value="Genomic_DNA"/>
</dbReference>
<evidence type="ECO:0000313" key="2">
    <source>
        <dbReference type="Proteomes" id="UP000184304"/>
    </source>
</evidence>
<organism evidence="1 2">
    <name type="scientific">Aspergillus tubingensis (strain CBS 134.48)</name>
    <dbReference type="NCBI Taxonomy" id="767770"/>
    <lineage>
        <taxon>Eukaryota</taxon>
        <taxon>Fungi</taxon>
        <taxon>Dikarya</taxon>
        <taxon>Ascomycota</taxon>
        <taxon>Pezizomycotina</taxon>
        <taxon>Eurotiomycetes</taxon>
        <taxon>Eurotiomycetidae</taxon>
        <taxon>Eurotiales</taxon>
        <taxon>Aspergillaceae</taxon>
        <taxon>Aspergillus</taxon>
        <taxon>Aspergillus subgen. Circumdati</taxon>
    </lineage>
</organism>
<accession>A0A1L9N305</accession>
<dbReference type="AlphaFoldDB" id="A0A1L9N305"/>
<name>A0A1L9N305_ASPTC</name>